<reference evidence="1 2" key="1">
    <citation type="submission" date="2020-08" db="EMBL/GenBank/DDBJ databases">
        <title>Sequencing the genomes of 1000 actinobacteria strains.</title>
        <authorList>
            <person name="Klenk H.-P."/>
        </authorList>
    </citation>
    <scope>NUCLEOTIDE SEQUENCE [LARGE SCALE GENOMIC DNA]</scope>
    <source>
        <strain evidence="1 2">DSM 45272</strain>
    </source>
</reference>
<dbReference type="RefSeq" id="WP_246480900.1">
    <property type="nucleotide sequence ID" value="NZ_JACHMX010000001.1"/>
</dbReference>
<gene>
    <name evidence="1" type="ORF">HDA45_007292</name>
</gene>
<organism evidence="1 2">
    <name type="scientific">Amycolatopsis umgeniensis</name>
    <dbReference type="NCBI Taxonomy" id="336628"/>
    <lineage>
        <taxon>Bacteria</taxon>
        <taxon>Bacillati</taxon>
        <taxon>Actinomycetota</taxon>
        <taxon>Actinomycetes</taxon>
        <taxon>Pseudonocardiales</taxon>
        <taxon>Pseudonocardiaceae</taxon>
        <taxon>Amycolatopsis</taxon>
    </lineage>
</organism>
<comment type="caution">
    <text evidence="1">The sequence shown here is derived from an EMBL/GenBank/DDBJ whole genome shotgun (WGS) entry which is preliminary data.</text>
</comment>
<sequence>MSVDRHSPAVQLARRMLINRETGNPSRQQPVTLLLGPVGSGKTTALEAIRRDLGWGVVHAGFDFGQGGRAGTIDVLTKLAYSLSRKWRNRPKPQFVRFTIALIAVQAELPGENVTKTWRN</sequence>
<dbReference type="InterPro" id="IPR027417">
    <property type="entry name" value="P-loop_NTPase"/>
</dbReference>
<protein>
    <submittedName>
        <fullName evidence="1">Putative ATPase</fullName>
    </submittedName>
</protein>
<dbReference type="Proteomes" id="UP000580861">
    <property type="component" value="Unassembled WGS sequence"/>
</dbReference>
<accession>A0A841BEJ2</accession>
<dbReference type="AlphaFoldDB" id="A0A841BEJ2"/>
<evidence type="ECO:0000313" key="1">
    <source>
        <dbReference type="EMBL" id="MBB5857205.1"/>
    </source>
</evidence>
<evidence type="ECO:0000313" key="2">
    <source>
        <dbReference type="Proteomes" id="UP000580861"/>
    </source>
</evidence>
<dbReference type="EMBL" id="JACHMX010000001">
    <property type="protein sequence ID" value="MBB5857205.1"/>
    <property type="molecule type" value="Genomic_DNA"/>
</dbReference>
<keyword evidence="2" id="KW-1185">Reference proteome</keyword>
<dbReference type="SUPFAM" id="SSF52540">
    <property type="entry name" value="P-loop containing nucleoside triphosphate hydrolases"/>
    <property type="match status" value="1"/>
</dbReference>
<dbReference type="Gene3D" id="3.40.50.300">
    <property type="entry name" value="P-loop containing nucleotide triphosphate hydrolases"/>
    <property type="match status" value="1"/>
</dbReference>
<name>A0A841BEJ2_9PSEU</name>
<proteinExistence type="predicted"/>